<reference evidence="2" key="2">
    <citation type="submission" date="2018-05" db="EMBL/GenBank/DDBJ databases">
        <title>OmerRS3 (Oryza meridionalis Reference Sequence Version 3).</title>
        <authorList>
            <person name="Zhang J."/>
            <person name="Kudrna D."/>
            <person name="Lee S."/>
            <person name="Talag J."/>
            <person name="Welchert J."/>
            <person name="Wing R.A."/>
        </authorList>
    </citation>
    <scope>NUCLEOTIDE SEQUENCE [LARGE SCALE GENOMIC DNA]</scope>
    <source>
        <strain evidence="2">cv. OR44</strain>
    </source>
</reference>
<feature type="region of interest" description="Disordered" evidence="1">
    <location>
        <begin position="1"/>
        <end position="59"/>
    </location>
</feature>
<protein>
    <submittedName>
        <fullName evidence="2">Uncharacterized protein</fullName>
    </submittedName>
</protein>
<dbReference type="Gramene" id="OMERI01G05220.1">
    <property type="protein sequence ID" value="OMERI01G05220.1"/>
    <property type="gene ID" value="OMERI01G05220"/>
</dbReference>
<accession>A0A0E0BY31</accession>
<dbReference type="Proteomes" id="UP000008021">
    <property type="component" value="Chromosome 1"/>
</dbReference>
<evidence type="ECO:0000256" key="1">
    <source>
        <dbReference type="SAM" id="MobiDB-lite"/>
    </source>
</evidence>
<reference evidence="2" key="1">
    <citation type="submission" date="2015-04" db="UniProtKB">
        <authorList>
            <consortium name="EnsemblPlants"/>
        </authorList>
    </citation>
    <scope>IDENTIFICATION</scope>
</reference>
<name>A0A0E0BY31_9ORYZ</name>
<keyword evidence="3" id="KW-1185">Reference proteome</keyword>
<evidence type="ECO:0000313" key="2">
    <source>
        <dbReference type="EnsemblPlants" id="OMERI01G05220.1"/>
    </source>
</evidence>
<sequence length="59" mass="5924">METLLSSPRALFPVTPTVGWPASTRRTRVAPPVKAAAAAAEPAGEEKKHTAGAAVAGDG</sequence>
<proteinExistence type="predicted"/>
<feature type="compositionally biased region" description="Low complexity" evidence="1">
    <location>
        <begin position="29"/>
        <end position="42"/>
    </location>
</feature>
<dbReference type="HOGENOM" id="CLU_2964800_0_0_1"/>
<evidence type="ECO:0000313" key="3">
    <source>
        <dbReference type="Proteomes" id="UP000008021"/>
    </source>
</evidence>
<dbReference type="EnsemblPlants" id="OMERI01G05220.1">
    <property type="protein sequence ID" value="OMERI01G05220.1"/>
    <property type="gene ID" value="OMERI01G05220"/>
</dbReference>
<organism evidence="2">
    <name type="scientific">Oryza meridionalis</name>
    <dbReference type="NCBI Taxonomy" id="40149"/>
    <lineage>
        <taxon>Eukaryota</taxon>
        <taxon>Viridiplantae</taxon>
        <taxon>Streptophyta</taxon>
        <taxon>Embryophyta</taxon>
        <taxon>Tracheophyta</taxon>
        <taxon>Spermatophyta</taxon>
        <taxon>Magnoliopsida</taxon>
        <taxon>Liliopsida</taxon>
        <taxon>Poales</taxon>
        <taxon>Poaceae</taxon>
        <taxon>BOP clade</taxon>
        <taxon>Oryzoideae</taxon>
        <taxon>Oryzeae</taxon>
        <taxon>Oryzinae</taxon>
        <taxon>Oryza</taxon>
    </lineage>
</organism>
<dbReference type="STRING" id="40149.A0A0E0BY31"/>
<dbReference type="AlphaFoldDB" id="A0A0E0BY31"/>